<feature type="compositionally biased region" description="Pro residues" evidence="1">
    <location>
        <begin position="95"/>
        <end position="108"/>
    </location>
</feature>
<accession>A0ABT1MPJ6</accession>
<sequence>MQSGRKLPPEIQTLIDRERALPPLGADPAALDAHRALLQDVIAAGGEVPEGPGRDALSELMYRLASGILVETGTQIDTPVLAAFDASRQRDVPPDPEPAPDATPAPPSPKHHRKASRKGDARTTPIDDPEAEQNRAFELVRWGAMARQWRQAESEGRPSGGMLLGGDSIAEAEAFAADDSDIAAFVRASRAHGDKRRRRAWATSLVACSILAAVVTVGLMQIRFQRQLALNEELRAQTAEAQASELRNKTLAALQAVSDRNIEPLRDLLLERVGEQGQAAVDLLTIRQIAQLPDADAATVLASASAYQEAAATPGNQMQPVDPIPQGGSPSWDALVAAFEPAWATIEGAGLSPSLEMAAADTEPMVRPEPPAETASPTTLARLADLWDLGQTCSGAMWLGNADQSQVMNVAEVGRIEPGQMVTIAIPGAINMRAGLPTGDYALQPVKGVIPNGARIRVDGAPVPFQRDGKQRYWAPVTVPRQHCSTVFVQYDGDTVPLRVQQTLETITAQGFIAPKAERTPSARGLSEIRYFHQDDAPLAQQVANALVDAGVTGSVAMVPLYDSKFAADEGVMEVWLDLGA</sequence>
<gene>
    <name evidence="3" type="ORF">MLD63_07285</name>
</gene>
<organism evidence="3 4">
    <name type="scientific">Paracoccus albicereus</name>
    <dbReference type="NCBI Taxonomy" id="2922394"/>
    <lineage>
        <taxon>Bacteria</taxon>
        <taxon>Pseudomonadati</taxon>
        <taxon>Pseudomonadota</taxon>
        <taxon>Alphaproteobacteria</taxon>
        <taxon>Rhodobacterales</taxon>
        <taxon>Paracoccaceae</taxon>
        <taxon>Paracoccus</taxon>
    </lineage>
</organism>
<keyword evidence="2" id="KW-0472">Membrane</keyword>
<reference evidence="3 4" key="1">
    <citation type="submission" date="2022-03" db="EMBL/GenBank/DDBJ databases">
        <authorList>
            <person name="He Y."/>
        </authorList>
    </citation>
    <scope>NUCLEOTIDE SEQUENCE [LARGE SCALE GENOMIC DNA]</scope>
    <source>
        <strain evidence="3 4">TK19116</strain>
    </source>
</reference>
<keyword evidence="2" id="KW-0812">Transmembrane</keyword>
<feature type="transmembrane region" description="Helical" evidence="2">
    <location>
        <begin position="200"/>
        <end position="220"/>
    </location>
</feature>
<dbReference type="EMBL" id="JAKZEU010000002">
    <property type="protein sequence ID" value="MCQ0970222.1"/>
    <property type="molecule type" value="Genomic_DNA"/>
</dbReference>
<evidence type="ECO:0000256" key="1">
    <source>
        <dbReference type="SAM" id="MobiDB-lite"/>
    </source>
</evidence>
<keyword evidence="2" id="KW-1133">Transmembrane helix</keyword>
<keyword evidence="4" id="KW-1185">Reference proteome</keyword>
<proteinExistence type="predicted"/>
<comment type="caution">
    <text evidence="3">The sequence shown here is derived from an EMBL/GenBank/DDBJ whole genome shotgun (WGS) entry which is preliminary data.</text>
</comment>
<evidence type="ECO:0000313" key="4">
    <source>
        <dbReference type="Proteomes" id="UP001203945"/>
    </source>
</evidence>
<dbReference type="RefSeq" id="WP_255329205.1">
    <property type="nucleotide sequence ID" value="NZ_JAKZEU010000002.1"/>
</dbReference>
<protein>
    <submittedName>
        <fullName evidence="3">Uncharacterized protein</fullName>
    </submittedName>
</protein>
<evidence type="ECO:0000256" key="2">
    <source>
        <dbReference type="SAM" id="Phobius"/>
    </source>
</evidence>
<dbReference type="Proteomes" id="UP001203945">
    <property type="component" value="Unassembled WGS sequence"/>
</dbReference>
<feature type="region of interest" description="Disordered" evidence="1">
    <location>
        <begin position="88"/>
        <end position="132"/>
    </location>
</feature>
<name>A0ABT1MPJ6_9RHOB</name>
<evidence type="ECO:0000313" key="3">
    <source>
        <dbReference type="EMBL" id="MCQ0970222.1"/>
    </source>
</evidence>